<feature type="chain" id="PRO_5003613821" evidence="2">
    <location>
        <begin position="22"/>
        <end position="291"/>
    </location>
</feature>
<reference evidence="4" key="1">
    <citation type="submission" date="2012-02" db="EMBL/GenBank/DDBJ databases">
        <title>The complete genome of Solitalea canadensis DSM 3403.</title>
        <authorList>
            <consortium name="US DOE Joint Genome Institute (JGI-PGF)"/>
            <person name="Lucas S."/>
            <person name="Copeland A."/>
            <person name="Lapidus A."/>
            <person name="Glavina del Rio T."/>
            <person name="Dalin E."/>
            <person name="Tice H."/>
            <person name="Bruce D."/>
            <person name="Goodwin L."/>
            <person name="Pitluck S."/>
            <person name="Peters L."/>
            <person name="Ovchinnikova G."/>
            <person name="Lu M."/>
            <person name="Kyrpides N."/>
            <person name="Mavromatis K."/>
            <person name="Ivanova N."/>
            <person name="Brettin T."/>
            <person name="Detter J.C."/>
            <person name="Han C."/>
            <person name="Larimer F."/>
            <person name="Land M."/>
            <person name="Hauser L."/>
            <person name="Markowitz V."/>
            <person name="Cheng J.-F."/>
            <person name="Hugenholtz P."/>
            <person name="Woyke T."/>
            <person name="Wu D."/>
            <person name="Spring S."/>
            <person name="Schroeder M."/>
            <person name="Kopitz M."/>
            <person name="Brambilla E."/>
            <person name="Klenk H.-P."/>
            <person name="Eisen J.A."/>
        </authorList>
    </citation>
    <scope>NUCLEOTIDE SEQUENCE</scope>
    <source>
        <strain evidence="4">DSM 3403</strain>
    </source>
</reference>
<evidence type="ECO:0000313" key="4">
    <source>
        <dbReference type="EMBL" id="AFD07734.1"/>
    </source>
</evidence>
<evidence type="ECO:0000259" key="3">
    <source>
        <dbReference type="Pfam" id="PF20434"/>
    </source>
</evidence>
<keyword evidence="5" id="KW-1185">Reference proteome</keyword>
<dbReference type="STRING" id="929556.Solca_2700"/>
<name>H8KRU6_SOLCM</name>
<protein>
    <submittedName>
        <fullName evidence="4">Esterase/lipase</fullName>
    </submittedName>
</protein>
<dbReference type="SUPFAM" id="SSF53474">
    <property type="entry name" value="alpha/beta-Hydrolases"/>
    <property type="match status" value="1"/>
</dbReference>
<evidence type="ECO:0000313" key="5">
    <source>
        <dbReference type="Proteomes" id="UP000007590"/>
    </source>
</evidence>
<dbReference type="InterPro" id="IPR049492">
    <property type="entry name" value="BD-FAE-like_dom"/>
</dbReference>
<proteinExistence type="predicted"/>
<dbReference type="Proteomes" id="UP000007590">
    <property type="component" value="Chromosome"/>
</dbReference>
<dbReference type="Pfam" id="PF20434">
    <property type="entry name" value="BD-FAE"/>
    <property type="match status" value="1"/>
</dbReference>
<dbReference type="Gene3D" id="3.40.50.1820">
    <property type="entry name" value="alpha/beta hydrolase"/>
    <property type="match status" value="1"/>
</dbReference>
<gene>
    <name evidence="4" type="ordered locus">Solca_2700</name>
</gene>
<dbReference type="InterPro" id="IPR050300">
    <property type="entry name" value="GDXG_lipolytic_enzyme"/>
</dbReference>
<organism evidence="4 5">
    <name type="scientific">Solitalea canadensis (strain ATCC 29591 / DSM 3403 / JCM 21819 / LMG 8368 / NBRC 15130 / NCIMB 12057 / USAM 9D)</name>
    <name type="common">Flexibacter canadensis</name>
    <dbReference type="NCBI Taxonomy" id="929556"/>
    <lineage>
        <taxon>Bacteria</taxon>
        <taxon>Pseudomonadati</taxon>
        <taxon>Bacteroidota</taxon>
        <taxon>Sphingobacteriia</taxon>
        <taxon>Sphingobacteriales</taxon>
        <taxon>Sphingobacteriaceae</taxon>
        <taxon>Solitalea</taxon>
    </lineage>
</organism>
<feature type="signal peptide" evidence="2">
    <location>
        <begin position="1"/>
        <end position="21"/>
    </location>
</feature>
<dbReference type="KEGG" id="scn:Solca_2700"/>
<dbReference type="GO" id="GO:0016787">
    <property type="term" value="F:hydrolase activity"/>
    <property type="evidence" value="ECO:0007669"/>
    <property type="project" value="UniProtKB-KW"/>
</dbReference>
<dbReference type="eggNOG" id="COG0657">
    <property type="taxonomic scope" value="Bacteria"/>
</dbReference>
<dbReference type="PANTHER" id="PTHR48081">
    <property type="entry name" value="AB HYDROLASE SUPERFAMILY PROTEIN C4A8.06C"/>
    <property type="match status" value="1"/>
</dbReference>
<evidence type="ECO:0000256" key="2">
    <source>
        <dbReference type="SAM" id="SignalP"/>
    </source>
</evidence>
<accession>H8KRU6</accession>
<sequence>MKKYLLLLFVSVIACKSFAQARFNVVEYAVKNTDTLWMHHYKPKVSNGISILFVHGGGFEGGKPINQAPFAEKMQDLGYNVFVIKYRLLQAGRGFGCDIPTPEKLKAIRAAIEDAADATKYIVAHAQSFAIDPSKIFVSGSSAGAEVALQIVYNPFAKADKERYAFFDTFKFKGLMSFAGAVVDINLVTKEKSVPMLLAHGSNDQVVPYGTAPHRMCNATQPGWLMFFGDKTVYERAVILKIPAVLYTYTGAGHEIASFMFNEFAAMDDFMKKVTKGETLKTHEIIKKTKW</sequence>
<keyword evidence="2" id="KW-0732">Signal</keyword>
<dbReference type="RefSeq" id="WP_014680961.1">
    <property type="nucleotide sequence ID" value="NC_017770.1"/>
</dbReference>
<dbReference type="PROSITE" id="PS51257">
    <property type="entry name" value="PROKAR_LIPOPROTEIN"/>
    <property type="match status" value="1"/>
</dbReference>
<evidence type="ECO:0000256" key="1">
    <source>
        <dbReference type="ARBA" id="ARBA00022801"/>
    </source>
</evidence>
<keyword evidence="1" id="KW-0378">Hydrolase</keyword>
<dbReference type="EMBL" id="CP003349">
    <property type="protein sequence ID" value="AFD07734.1"/>
    <property type="molecule type" value="Genomic_DNA"/>
</dbReference>
<dbReference type="HOGENOM" id="CLU_075787_0_0_10"/>
<dbReference type="InterPro" id="IPR029058">
    <property type="entry name" value="AB_hydrolase_fold"/>
</dbReference>
<dbReference type="OrthoDB" id="9780932at2"/>
<dbReference type="AlphaFoldDB" id="H8KRU6"/>
<feature type="domain" description="BD-FAE-like" evidence="3">
    <location>
        <begin position="50"/>
        <end position="151"/>
    </location>
</feature>